<feature type="transmembrane region" description="Helical" evidence="2">
    <location>
        <begin position="62"/>
        <end position="81"/>
    </location>
</feature>
<accession>A0A0R2K2E0</accession>
<dbReference type="GO" id="GO:0015293">
    <property type="term" value="F:symporter activity"/>
    <property type="evidence" value="ECO:0007669"/>
    <property type="project" value="InterPro"/>
</dbReference>
<keyword evidence="1" id="KW-0762">Sugar transport</keyword>
<organism evidence="3 4">
    <name type="scientific">Ligilactobacillus acidipiscis</name>
    <dbReference type="NCBI Taxonomy" id="89059"/>
    <lineage>
        <taxon>Bacteria</taxon>
        <taxon>Bacillati</taxon>
        <taxon>Bacillota</taxon>
        <taxon>Bacilli</taxon>
        <taxon>Lactobacillales</taxon>
        <taxon>Lactobacillaceae</taxon>
        <taxon>Ligilactobacillus</taxon>
    </lineage>
</organism>
<feature type="transmembrane region" description="Helical" evidence="2">
    <location>
        <begin position="221"/>
        <end position="241"/>
    </location>
</feature>
<feature type="transmembrane region" description="Helical" evidence="2">
    <location>
        <begin position="306"/>
        <end position="323"/>
    </location>
</feature>
<gene>
    <name evidence="3" type="ORF">IV43_GL001958</name>
</gene>
<reference evidence="3 4" key="1">
    <citation type="journal article" date="2015" name="Genome Announc.">
        <title>Expanding the biotechnology potential of lactobacilli through comparative genomics of 213 strains and associated genera.</title>
        <authorList>
            <person name="Sun Z."/>
            <person name="Harris H.M."/>
            <person name="McCann A."/>
            <person name="Guo C."/>
            <person name="Argimon S."/>
            <person name="Zhang W."/>
            <person name="Yang X."/>
            <person name="Jeffery I.B."/>
            <person name="Cooney J.C."/>
            <person name="Kagawa T.F."/>
            <person name="Liu W."/>
            <person name="Song Y."/>
            <person name="Salvetti E."/>
            <person name="Wrobel A."/>
            <person name="Rasinkangas P."/>
            <person name="Parkhill J."/>
            <person name="Rea M.C."/>
            <person name="O'Sullivan O."/>
            <person name="Ritari J."/>
            <person name="Douillard F.P."/>
            <person name="Paul Ross R."/>
            <person name="Yang R."/>
            <person name="Briner A.E."/>
            <person name="Felis G.E."/>
            <person name="de Vos W.M."/>
            <person name="Barrangou R."/>
            <person name="Klaenhammer T.R."/>
            <person name="Caufield P.W."/>
            <person name="Cui Y."/>
            <person name="Zhang H."/>
            <person name="O'Toole P.W."/>
        </authorList>
    </citation>
    <scope>NUCLEOTIDE SEQUENCE [LARGE SCALE GENOMIC DNA]</scope>
    <source>
        <strain evidence="3 4">DSM 15353</strain>
    </source>
</reference>
<dbReference type="PANTHER" id="PTHR11328">
    <property type="entry name" value="MAJOR FACILITATOR SUPERFAMILY DOMAIN-CONTAINING PROTEIN"/>
    <property type="match status" value="1"/>
</dbReference>
<evidence type="ECO:0000256" key="2">
    <source>
        <dbReference type="SAM" id="Phobius"/>
    </source>
</evidence>
<keyword evidence="2" id="KW-1133">Transmembrane helix</keyword>
<feature type="transmembrane region" description="Helical" evidence="2">
    <location>
        <begin position="87"/>
        <end position="108"/>
    </location>
</feature>
<keyword evidence="2" id="KW-0812">Transmembrane</keyword>
<feature type="transmembrane region" description="Helical" evidence="2">
    <location>
        <begin position="185"/>
        <end position="209"/>
    </location>
</feature>
<feature type="transmembrane region" description="Helical" evidence="2">
    <location>
        <begin position="269"/>
        <end position="286"/>
    </location>
</feature>
<proteinExistence type="predicted"/>
<dbReference type="GO" id="GO:0005886">
    <property type="term" value="C:plasma membrane"/>
    <property type="evidence" value="ECO:0007669"/>
    <property type="project" value="TreeGrafter"/>
</dbReference>
<dbReference type="NCBIfam" id="TIGR00792">
    <property type="entry name" value="gph"/>
    <property type="match status" value="1"/>
</dbReference>
<sequence>MEDPGRRLTRVFFDKTKGGSELKGQKPAALFKGRCRNMNNKNYETGWVERISYGLSDAADNLIFQMMSSYLLFFYTDVYGLRARDVGILFAIARFMDVIESVILGLMIDRTHSKYGKSRPFFLWYAVPYVAVAILTFVTPDFSGSGKLVWAYVTYLGLGFLYTAVNLPVTSILPTMTKNDREITILGVIRQFFGSLVQVVVATFTIPLVKLIGQGNQQKGFLGTVIIFGIISLVLILNTFVQVRERHTNEDMIHQPLSKVWDMLRHNKPWIILSIVVFLYWLSTAIKNQTTIYYFKYVYNNDNLVSWANSFMLASIIGVLLILRFTQVRSKKSTMSHGILIELLGQAIIGVGAYTKILAITFAGIFVNSIGNGIVIGLVSIMIADTISYGTTMGIQAEGLLASTSDWGVNLGLGIGGLITAMMFDASGYVANQAQNAATIRMIDLNFVWIPLVIYVVMYLILRKYDESVMQVQAQE</sequence>
<feature type="transmembrane region" description="Helical" evidence="2">
    <location>
        <begin position="150"/>
        <end position="173"/>
    </location>
</feature>
<keyword evidence="1" id="KW-0813">Transport</keyword>
<dbReference type="GO" id="GO:0008643">
    <property type="term" value="P:carbohydrate transport"/>
    <property type="evidence" value="ECO:0007669"/>
    <property type="project" value="InterPro"/>
</dbReference>
<dbReference type="STRING" id="89059.LAC1533_0665"/>
<feature type="transmembrane region" description="Helical" evidence="2">
    <location>
        <begin position="120"/>
        <end position="138"/>
    </location>
</feature>
<name>A0A0R2K2E0_9LACO</name>
<dbReference type="GO" id="GO:0006814">
    <property type="term" value="P:sodium ion transport"/>
    <property type="evidence" value="ECO:0007669"/>
    <property type="project" value="InterPro"/>
</dbReference>
<dbReference type="AlphaFoldDB" id="A0A0R2K2E0"/>
<dbReference type="CDD" id="cd17332">
    <property type="entry name" value="MFS_MelB_like"/>
    <property type="match status" value="1"/>
</dbReference>
<dbReference type="InterPro" id="IPR001927">
    <property type="entry name" value="Na/Gal_symport"/>
</dbReference>
<dbReference type="SUPFAM" id="SSF103473">
    <property type="entry name" value="MFS general substrate transporter"/>
    <property type="match status" value="1"/>
</dbReference>
<evidence type="ECO:0000256" key="1">
    <source>
        <dbReference type="ARBA" id="ARBA00022597"/>
    </source>
</evidence>
<dbReference type="PATRIC" id="fig|89059.3.peg.2074"/>
<dbReference type="Gene3D" id="1.20.1250.20">
    <property type="entry name" value="MFS general substrate transporter like domains"/>
    <property type="match status" value="1"/>
</dbReference>
<dbReference type="Proteomes" id="UP000051491">
    <property type="component" value="Unassembled WGS sequence"/>
</dbReference>
<feature type="transmembrane region" description="Helical" evidence="2">
    <location>
        <begin position="407"/>
        <end position="431"/>
    </location>
</feature>
<dbReference type="InterPro" id="IPR039672">
    <property type="entry name" value="MFS_2"/>
</dbReference>
<dbReference type="InterPro" id="IPR036259">
    <property type="entry name" value="MFS_trans_sf"/>
</dbReference>
<evidence type="ECO:0000313" key="3">
    <source>
        <dbReference type="EMBL" id="KRN81381.1"/>
    </source>
</evidence>
<feature type="transmembrane region" description="Helical" evidence="2">
    <location>
        <begin position="443"/>
        <end position="462"/>
    </location>
</feature>
<dbReference type="EMBL" id="JQBK01000071">
    <property type="protein sequence ID" value="KRN81381.1"/>
    <property type="molecule type" value="Genomic_DNA"/>
</dbReference>
<comment type="caution">
    <text evidence="3">The sequence shown here is derived from an EMBL/GenBank/DDBJ whole genome shotgun (WGS) entry which is preliminary data.</text>
</comment>
<keyword evidence="2" id="KW-0472">Membrane</keyword>
<feature type="transmembrane region" description="Helical" evidence="2">
    <location>
        <begin position="373"/>
        <end position="395"/>
    </location>
</feature>
<evidence type="ECO:0000313" key="4">
    <source>
        <dbReference type="Proteomes" id="UP000051491"/>
    </source>
</evidence>
<dbReference type="PANTHER" id="PTHR11328:SF24">
    <property type="entry name" value="MAJOR FACILITATOR SUPERFAMILY (MFS) PROFILE DOMAIN-CONTAINING PROTEIN"/>
    <property type="match status" value="1"/>
</dbReference>
<protein>
    <submittedName>
        <fullName evidence="3">Sugar (Glycoside-Pentoside-Hexuronide) transporter</fullName>
    </submittedName>
</protein>
<dbReference type="Pfam" id="PF13347">
    <property type="entry name" value="MFS_2"/>
    <property type="match status" value="1"/>
</dbReference>